<dbReference type="InterPro" id="IPR028082">
    <property type="entry name" value="Peripla_BP_I"/>
</dbReference>
<evidence type="ECO:0000256" key="3">
    <source>
        <dbReference type="ARBA" id="ARBA00022729"/>
    </source>
</evidence>
<evidence type="ECO:0000256" key="4">
    <source>
        <dbReference type="ARBA" id="ARBA00022970"/>
    </source>
</evidence>
<evidence type="ECO:0000256" key="2">
    <source>
        <dbReference type="ARBA" id="ARBA00022448"/>
    </source>
</evidence>
<keyword evidence="4" id="KW-0029">Amino-acid transport</keyword>
<keyword evidence="3" id="KW-0732">Signal</keyword>
<keyword evidence="2" id="KW-0813">Transport</keyword>
<evidence type="ECO:0000256" key="5">
    <source>
        <dbReference type="SAM" id="MobiDB-lite"/>
    </source>
</evidence>
<dbReference type="SUPFAM" id="SSF53822">
    <property type="entry name" value="Periplasmic binding protein-like I"/>
    <property type="match status" value="1"/>
</dbReference>
<dbReference type="PRINTS" id="PR00337">
    <property type="entry name" value="LEUILEVALBP"/>
</dbReference>
<dbReference type="InterPro" id="IPR000709">
    <property type="entry name" value="Leu_Ile_Val-bd"/>
</dbReference>
<dbReference type="Pfam" id="PF13458">
    <property type="entry name" value="Peripla_BP_6"/>
    <property type="match status" value="1"/>
</dbReference>
<feature type="region of interest" description="Disordered" evidence="5">
    <location>
        <begin position="420"/>
        <end position="449"/>
    </location>
</feature>
<reference evidence="7 8" key="1">
    <citation type="journal article" date="2013" name="Mar. Genomics">
        <title>Expression of sulfatases in Rhodopirellula baltica and the diversity of sulfatases in the genus Rhodopirellula.</title>
        <authorList>
            <person name="Wegner C.E."/>
            <person name="Richter-Heitmann T."/>
            <person name="Klindworth A."/>
            <person name="Klockow C."/>
            <person name="Richter M."/>
            <person name="Achstetter T."/>
            <person name="Glockner F.O."/>
            <person name="Harder J."/>
        </authorList>
    </citation>
    <scope>NUCLEOTIDE SEQUENCE [LARGE SCALE GENOMIC DNA]</scope>
    <source>
        <strain evidence="7 8">SM41</strain>
    </source>
</reference>
<dbReference type="EMBL" id="ANOH01000446">
    <property type="protein sequence ID" value="EMI52134.1"/>
    <property type="molecule type" value="Genomic_DNA"/>
</dbReference>
<dbReference type="GO" id="GO:0006865">
    <property type="term" value="P:amino acid transport"/>
    <property type="evidence" value="ECO:0007669"/>
    <property type="project" value="UniProtKB-KW"/>
</dbReference>
<sequence length="449" mass="48829">MTGFKESLRAKRILNANVLLLTVWTIGVCAEQVRGGDTDEIVFGMSTALTGPTAELGLNMKLGVDVAFAEANHLGRIDGRRLRLVVLDDGYEPKQTVINMRRLIDQEKVLGIIGNVGTPTAIAAVPISNRCQVPFLCAFTGAGVLRRDPPDRYVFNYRASYAEETSAMVDAVVNHAGIHPSEIAFFSQRDAFGDSGFSGGVDAIRQHGYSDIHTIAHGRYRRNTTSVENALAEILFHKVPPKAIIMVAAYAPAAKFIRLARQYGYRGLFLSVSFVGAKPLARSLGQNGEGVIVTQVVPHPSTDCELTRRYRNAMRRFAADANEAVQPSFGSLEGYIAGRVVLVALQSPLYEGGRDELVNTLEALEDFSIGLPNTLSFTHYRHQASHQVWATVIRDNNVVPMNWSELPVLLQNAGELASSDDLAETMPSGDQSGADSLGPNSVMEGIDRE</sequence>
<dbReference type="PATRIC" id="fig|1263870.3.peg.6807"/>
<gene>
    <name evidence="7" type="ORF">RSSM_06425</name>
</gene>
<evidence type="ECO:0000259" key="6">
    <source>
        <dbReference type="Pfam" id="PF13458"/>
    </source>
</evidence>
<dbReference type="AlphaFoldDB" id="M5TSU3"/>
<comment type="similarity">
    <text evidence="1">Belongs to the leucine-binding protein family.</text>
</comment>
<dbReference type="CDD" id="cd19978">
    <property type="entry name" value="PBP1_ABC_ligand_binding-like"/>
    <property type="match status" value="1"/>
</dbReference>
<dbReference type="InterPro" id="IPR028081">
    <property type="entry name" value="Leu-bd"/>
</dbReference>
<keyword evidence="7" id="KW-0675">Receptor</keyword>
<organism evidence="7 8">
    <name type="scientific">Rhodopirellula sallentina SM41</name>
    <dbReference type="NCBI Taxonomy" id="1263870"/>
    <lineage>
        <taxon>Bacteria</taxon>
        <taxon>Pseudomonadati</taxon>
        <taxon>Planctomycetota</taxon>
        <taxon>Planctomycetia</taxon>
        <taxon>Pirellulales</taxon>
        <taxon>Pirellulaceae</taxon>
        <taxon>Rhodopirellula</taxon>
    </lineage>
</organism>
<feature type="domain" description="Leucine-binding protein" evidence="6">
    <location>
        <begin position="41"/>
        <end position="394"/>
    </location>
</feature>
<evidence type="ECO:0000256" key="1">
    <source>
        <dbReference type="ARBA" id="ARBA00010062"/>
    </source>
</evidence>
<dbReference type="OrthoDB" id="6111975at2"/>
<dbReference type="RefSeq" id="WP_008688366.1">
    <property type="nucleotide sequence ID" value="NZ_ANOH01000446.1"/>
</dbReference>
<dbReference type="PANTHER" id="PTHR47235:SF1">
    <property type="entry name" value="BLR6548 PROTEIN"/>
    <property type="match status" value="1"/>
</dbReference>
<keyword evidence="8" id="KW-1185">Reference proteome</keyword>
<evidence type="ECO:0000313" key="8">
    <source>
        <dbReference type="Proteomes" id="UP000011885"/>
    </source>
</evidence>
<protein>
    <submittedName>
        <fullName evidence="7">Extracellular ligand-binding receptor</fullName>
    </submittedName>
</protein>
<proteinExistence type="inferred from homology"/>
<dbReference type="Proteomes" id="UP000011885">
    <property type="component" value="Unassembled WGS sequence"/>
</dbReference>
<evidence type="ECO:0000313" key="7">
    <source>
        <dbReference type="EMBL" id="EMI52134.1"/>
    </source>
</evidence>
<name>M5TSU3_9BACT</name>
<accession>M5TSU3</accession>
<comment type="caution">
    <text evidence="7">The sequence shown here is derived from an EMBL/GenBank/DDBJ whole genome shotgun (WGS) entry which is preliminary data.</text>
</comment>
<dbReference type="Gene3D" id="3.40.50.2300">
    <property type="match status" value="2"/>
</dbReference>
<dbReference type="PANTHER" id="PTHR47235">
    <property type="entry name" value="BLR6548 PROTEIN"/>
    <property type="match status" value="1"/>
</dbReference>